<accession>A0A9P4U155</accession>
<protein>
    <recommendedName>
        <fullName evidence="2">Ubiquitin-like domain-containing protein</fullName>
    </recommendedName>
</protein>
<dbReference type="PANTHER" id="PTHR38886:SF1">
    <property type="entry name" value="NACHT-NTPASE AND P-LOOP NTPASES N-TERMINAL DOMAIN-CONTAINING PROTEIN"/>
    <property type="match status" value="1"/>
</dbReference>
<evidence type="ECO:0000313" key="3">
    <source>
        <dbReference type="EMBL" id="KAF2432653.1"/>
    </source>
</evidence>
<comment type="caution">
    <text evidence="3">The sequence shown here is derived from an EMBL/GenBank/DDBJ whole genome shotgun (WGS) entry which is preliminary data.</text>
</comment>
<dbReference type="Pfam" id="PF22893">
    <property type="entry name" value="ULD_2"/>
    <property type="match status" value="1"/>
</dbReference>
<feature type="region of interest" description="Disordered" evidence="1">
    <location>
        <begin position="398"/>
        <end position="426"/>
    </location>
</feature>
<proteinExistence type="predicted"/>
<gene>
    <name evidence="3" type="ORF">EJ08DRAFT_648083</name>
</gene>
<evidence type="ECO:0000256" key="1">
    <source>
        <dbReference type="SAM" id="MobiDB-lite"/>
    </source>
</evidence>
<reference evidence="3" key="1">
    <citation type="journal article" date="2020" name="Stud. Mycol.">
        <title>101 Dothideomycetes genomes: a test case for predicting lifestyles and emergence of pathogens.</title>
        <authorList>
            <person name="Haridas S."/>
            <person name="Albert R."/>
            <person name="Binder M."/>
            <person name="Bloem J."/>
            <person name="Labutti K."/>
            <person name="Salamov A."/>
            <person name="Andreopoulos B."/>
            <person name="Baker S."/>
            <person name="Barry K."/>
            <person name="Bills G."/>
            <person name="Bluhm B."/>
            <person name="Cannon C."/>
            <person name="Castanera R."/>
            <person name="Culley D."/>
            <person name="Daum C."/>
            <person name="Ezra D."/>
            <person name="Gonzalez J."/>
            <person name="Henrissat B."/>
            <person name="Kuo A."/>
            <person name="Liang C."/>
            <person name="Lipzen A."/>
            <person name="Lutzoni F."/>
            <person name="Magnuson J."/>
            <person name="Mondo S."/>
            <person name="Nolan M."/>
            <person name="Ohm R."/>
            <person name="Pangilinan J."/>
            <person name="Park H.-J."/>
            <person name="Ramirez L."/>
            <person name="Alfaro M."/>
            <person name="Sun H."/>
            <person name="Tritt A."/>
            <person name="Yoshinaga Y."/>
            <person name="Zwiers L.-H."/>
            <person name="Turgeon B."/>
            <person name="Goodwin S."/>
            <person name="Spatafora J."/>
            <person name="Crous P."/>
            <person name="Grigoriev I."/>
        </authorList>
    </citation>
    <scope>NUCLEOTIDE SEQUENCE</scope>
    <source>
        <strain evidence="3">CBS 130266</strain>
    </source>
</reference>
<dbReference type="PANTHER" id="PTHR38886">
    <property type="entry name" value="SESA DOMAIN-CONTAINING PROTEIN"/>
    <property type="match status" value="1"/>
</dbReference>
<feature type="region of interest" description="Disordered" evidence="1">
    <location>
        <begin position="717"/>
        <end position="804"/>
    </location>
</feature>
<evidence type="ECO:0000313" key="4">
    <source>
        <dbReference type="Proteomes" id="UP000800235"/>
    </source>
</evidence>
<feature type="region of interest" description="Disordered" evidence="1">
    <location>
        <begin position="566"/>
        <end position="615"/>
    </location>
</feature>
<dbReference type="EMBL" id="MU007025">
    <property type="protein sequence ID" value="KAF2432653.1"/>
    <property type="molecule type" value="Genomic_DNA"/>
</dbReference>
<feature type="domain" description="Ubiquitin-like" evidence="2">
    <location>
        <begin position="274"/>
        <end position="356"/>
    </location>
</feature>
<dbReference type="OrthoDB" id="3045089at2759"/>
<dbReference type="InterPro" id="IPR054464">
    <property type="entry name" value="ULD_fung"/>
</dbReference>
<evidence type="ECO:0000259" key="2">
    <source>
        <dbReference type="Pfam" id="PF22893"/>
    </source>
</evidence>
<feature type="region of interest" description="Disordered" evidence="1">
    <location>
        <begin position="672"/>
        <end position="701"/>
    </location>
</feature>
<feature type="compositionally biased region" description="Basic and acidic residues" evidence="1">
    <location>
        <begin position="681"/>
        <end position="695"/>
    </location>
</feature>
<feature type="region of interest" description="Disordered" evidence="1">
    <location>
        <begin position="445"/>
        <end position="478"/>
    </location>
</feature>
<feature type="compositionally biased region" description="Polar residues" evidence="1">
    <location>
        <begin position="405"/>
        <end position="425"/>
    </location>
</feature>
<name>A0A9P4U155_9PEZI</name>
<organism evidence="3 4">
    <name type="scientific">Tothia fuscella</name>
    <dbReference type="NCBI Taxonomy" id="1048955"/>
    <lineage>
        <taxon>Eukaryota</taxon>
        <taxon>Fungi</taxon>
        <taxon>Dikarya</taxon>
        <taxon>Ascomycota</taxon>
        <taxon>Pezizomycotina</taxon>
        <taxon>Dothideomycetes</taxon>
        <taxon>Pleosporomycetidae</taxon>
        <taxon>Venturiales</taxon>
        <taxon>Cylindrosympodiaceae</taxon>
        <taxon>Tothia</taxon>
    </lineage>
</organism>
<keyword evidence="4" id="KW-1185">Reference proteome</keyword>
<sequence length="828" mass="93396">MVFPFGVSVGDFISGIKLICDSIQALNDAHGASSQYQQLLSSLQSLQAALLQIDSLQLDPSMVPQQQAIRRETESCRQCVNHFLMRIDKYRVLQISTEPRWSIASVKGAARKIQWGLFKKEDVASFQNVLSARVDSIQMLLLTFQVASSQLQEKSIKTHINTTKNSLAIDVDQQFSTQLALSTTTHNLVCEQQRQLGSIESKVDAGNTTMQNHLNALLDLKHKLDNGLSPGDQRLLFSMVCQSLTQNGTLLQHIMEIKSTLLLERCMPPQVPLQEPVILHDALGRATPFHLDFINSSKAFIAVLRVRFEHKGIQKIERDEFLLEDAVKNRELSLRATPWESLFKPGQYVNMSMIFQETSAPWTCPSCSQANPKECDSKMVKCTFCSLEYRKTEVALTPRTRKTLNKSMPQVTSTSPRQHTSSSTVEPDISDFTRVLIRSVRVIQKHEQSSNHDSTFRSSSSRSVQSSSDKRSVEELDSGASDFSTLDLQMTEMKYLDLLQNWDHGAALTVLREELTPVYLGNIQRLHYLSSLMMSTPEELHVALEAENWEMQERVNSVTNSTLPLLWPPQLDDGPRREIVGHKPQRQANHERNPYSNYLRPPPPHNRTSSRLALPAPLIPSYPSISIYRGPSQNDGFASSRLATETKPLHLPSQRPSSLAPERFPLLRLDKRTTAQANDNEQNRLKWAEGKKGGPEECNFNVHFSDEMDQPIARPAKSFGHQENNTTSGGLLEDGSGDDNEHGFANSADPTDQGPSPLGRFSYAYTPDGSPIVQPFGKISDFTKYMQRKSPDNDSDPNYDPREVKRRKLRKIELRQEYLFLAGNKREI</sequence>
<dbReference type="Proteomes" id="UP000800235">
    <property type="component" value="Unassembled WGS sequence"/>
</dbReference>
<feature type="compositionally biased region" description="Low complexity" evidence="1">
    <location>
        <begin position="451"/>
        <end position="467"/>
    </location>
</feature>
<dbReference type="AlphaFoldDB" id="A0A9P4U155"/>